<proteinExistence type="predicted"/>
<protein>
    <submittedName>
        <fullName evidence="3">Beta-lactamase class A</fullName>
    </submittedName>
</protein>
<dbReference type="GO" id="GO:0008800">
    <property type="term" value="F:beta-lactamase activity"/>
    <property type="evidence" value="ECO:0007669"/>
    <property type="project" value="InterPro"/>
</dbReference>
<reference evidence="3 4" key="1">
    <citation type="submission" date="2016-10" db="EMBL/GenBank/DDBJ databases">
        <authorList>
            <person name="de Groot N.N."/>
        </authorList>
    </citation>
    <scope>NUCLEOTIDE SEQUENCE [LARGE SCALE GENOMIC DNA]</scope>
    <source>
        <strain evidence="3 4">DSM 40306</strain>
    </source>
</reference>
<accession>A0A1H4PH07</accession>
<dbReference type="PANTHER" id="PTHR35333">
    <property type="entry name" value="BETA-LACTAMASE"/>
    <property type="match status" value="1"/>
</dbReference>
<dbReference type="PANTHER" id="PTHR35333:SF3">
    <property type="entry name" value="BETA-LACTAMASE-TYPE TRANSPEPTIDASE FOLD CONTAINING PROTEIN"/>
    <property type="match status" value="1"/>
</dbReference>
<feature type="region of interest" description="Disordered" evidence="1">
    <location>
        <begin position="230"/>
        <end position="267"/>
    </location>
</feature>
<dbReference type="InterPro" id="IPR000871">
    <property type="entry name" value="Beta-lactam_class-A"/>
</dbReference>
<dbReference type="GO" id="GO:0046677">
    <property type="term" value="P:response to antibiotic"/>
    <property type="evidence" value="ECO:0007669"/>
    <property type="project" value="InterPro"/>
</dbReference>
<evidence type="ECO:0000256" key="1">
    <source>
        <dbReference type="SAM" id="MobiDB-lite"/>
    </source>
</evidence>
<name>A0A1H4PH07_9ACTN</name>
<feature type="region of interest" description="Disordered" evidence="1">
    <location>
        <begin position="105"/>
        <end position="167"/>
    </location>
</feature>
<dbReference type="Gene3D" id="3.40.710.10">
    <property type="entry name" value="DD-peptidase/beta-lactamase superfamily"/>
    <property type="match status" value="2"/>
</dbReference>
<dbReference type="SUPFAM" id="SSF56601">
    <property type="entry name" value="beta-lactamase/transpeptidase-like"/>
    <property type="match status" value="1"/>
</dbReference>
<dbReference type="EMBL" id="FNTD01000004">
    <property type="protein sequence ID" value="SEC06717.1"/>
    <property type="molecule type" value="Genomic_DNA"/>
</dbReference>
<dbReference type="GO" id="GO:0030655">
    <property type="term" value="P:beta-lactam antibiotic catabolic process"/>
    <property type="evidence" value="ECO:0007669"/>
    <property type="project" value="InterPro"/>
</dbReference>
<organism evidence="3 4">
    <name type="scientific">Streptomyces misionensis</name>
    <dbReference type="NCBI Taxonomy" id="67331"/>
    <lineage>
        <taxon>Bacteria</taxon>
        <taxon>Bacillati</taxon>
        <taxon>Actinomycetota</taxon>
        <taxon>Actinomycetes</taxon>
        <taxon>Kitasatosporales</taxon>
        <taxon>Streptomycetaceae</taxon>
        <taxon>Streptomyces</taxon>
    </lineage>
</organism>
<evidence type="ECO:0000259" key="2">
    <source>
        <dbReference type="Pfam" id="PF13354"/>
    </source>
</evidence>
<dbReference type="InterPro" id="IPR012338">
    <property type="entry name" value="Beta-lactam/transpept-like"/>
</dbReference>
<dbReference type="AlphaFoldDB" id="A0A1H4PH07"/>
<dbReference type="Proteomes" id="UP000182375">
    <property type="component" value="Unassembled WGS sequence"/>
</dbReference>
<evidence type="ECO:0000313" key="4">
    <source>
        <dbReference type="Proteomes" id="UP000182375"/>
    </source>
</evidence>
<feature type="compositionally biased region" description="Basic residues" evidence="1">
    <location>
        <begin position="252"/>
        <end position="267"/>
    </location>
</feature>
<dbReference type="Pfam" id="PF13354">
    <property type="entry name" value="Beta-lactamase2"/>
    <property type="match status" value="1"/>
</dbReference>
<dbReference type="InterPro" id="IPR045155">
    <property type="entry name" value="Beta-lactam_cat"/>
</dbReference>
<feature type="compositionally biased region" description="Low complexity" evidence="1">
    <location>
        <begin position="235"/>
        <end position="251"/>
    </location>
</feature>
<evidence type="ECO:0000313" key="3">
    <source>
        <dbReference type="EMBL" id="SEC06717.1"/>
    </source>
</evidence>
<feature type="compositionally biased region" description="Basic and acidic residues" evidence="1">
    <location>
        <begin position="118"/>
        <end position="144"/>
    </location>
</feature>
<gene>
    <name evidence="3" type="ORF">SAMN04490357_1096</name>
</gene>
<sequence length="267" mass="27971">MIDRMVDDKVRAIFERAGCTGSPPARSLGGETEFGPRAEECVAPASVVKASVALVAETWLAEGRLDPRERVTLAAAERSYGPAGVPSVEDDAVLSWRDSVVPMPTIGDDPSAGQDLGHAGRAEPVSRSDRASARESARADERLATTRALTPGAGTRTTPRDMVTPLRPDACAPGHGRMARQLTRHRIASAFRTPVRAAKSGGLAGIVRNEVGIVSFPGGRRYAAAVLTTSRPGSDDAAGDAATEVATARTASRAHRTAFASRAHRTT</sequence>
<dbReference type="STRING" id="67331.SAMN04490357_1096"/>
<feature type="domain" description="Beta-lactamase class A catalytic" evidence="2">
    <location>
        <begin position="26"/>
        <end position="228"/>
    </location>
</feature>